<keyword evidence="1 3" id="KW-0032">Aminotransferase</keyword>
<protein>
    <recommendedName>
        <fullName evidence="1">Aminotransferase</fullName>
        <ecNumber evidence="1">2.6.1.-</ecNumber>
    </recommendedName>
</protein>
<dbReference type="EMBL" id="RQFP01000001">
    <property type="protein sequence ID" value="TGK95117.1"/>
    <property type="molecule type" value="Genomic_DNA"/>
</dbReference>
<dbReference type="PANTHER" id="PTHR43510:SF1">
    <property type="entry name" value="AMINOTRANSFERASE FUNCTION, HYPOTHETICAL (EUROFUNG)"/>
    <property type="match status" value="1"/>
</dbReference>
<evidence type="ECO:0000313" key="4">
    <source>
        <dbReference type="Proteomes" id="UP000297891"/>
    </source>
</evidence>
<proteinExistence type="inferred from homology"/>
<dbReference type="InterPro" id="IPR004838">
    <property type="entry name" value="NHTrfase_class1_PyrdxlP-BS"/>
</dbReference>
<dbReference type="GO" id="GO:0008483">
    <property type="term" value="F:transaminase activity"/>
    <property type="evidence" value="ECO:0007669"/>
    <property type="project" value="UniProtKB-KW"/>
</dbReference>
<evidence type="ECO:0000259" key="2">
    <source>
        <dbReference type="Pfam" id="PF00155"/>
    </source>
</evidence>
<sequence length="362" mass="40944">MEPREFFIEDRLERFRLKAFCNLGESGLGHFRLDEVLAMANLSGADLDKIPMNDAPNQGSLELRSAIAQLYPGVSPDQVLVTTGTGEALYLAFHIALKAQSKLALIWPAFQALYEIPKMLGAEMIKLPYESAFLASTWKEVEADLYVLNHPHNPTGKTFSESEWKALTTHFKAEKKKVLFDEHYRFLPGEGFMGRTGVDTKHSFYGTGSFTKCFGVTGLRVGWLVAEESFIKRARSFKDYLTHTVSPISERIALGLLSAKENFLPSIQTRVRNNIKEFDSVWKDLPHTRSFTLPDGGLVGWLQLEPGISSERYADRLFEKTGVFVLPGINFEEEGFLRIGFGEKEDRMIEGLSRWRECSDLI</sequence>
<dbReference type="SUPFAM" id="SSF53383">
    <property type="entry name" value="PLP-dependent transferases"/>
    <property type="match status" value="1"/>
</dbReference>
<dbReference type="CDD" id="cd00609">
    <property type="entry name" value="AAT_like"/>
    <property type="match status" value="1"/>
</dbReference>
<dbReference type="AlphaFoldDB" id="A0A2M9Y0K2"/>
<comment type="cofactor">
    <cofactor evidence="1">
        <name>pyridoxal 5'-phosphate</name>
        <dbReference type="ChEBI" id="CHEBI:597326"/>
    </cofactor>
</comment>
<dbReference type="EC" id="2.6.1.-" evidence="1"/>
<reference evidence="3" key="1">
    <citation type="journal article" date="2019" name="PLoS Negl. Trop. Dis.">
        <title>Revisiting the worldwide diversity of Leptospira species in the environment.</title>
        <authorList>
            <person name="Vincent A.T."/>
            <person name="Schiettekatte O."/>
            <person name="Bourhy P."/>
            <person name="Veyrier F.J."/>
            <person name="Picardeau M."/>
        </authorList>
    </citation>
    <scope>NUCLEOTIDE SEQUENCE [LARGE SCALE GENOMIC DNA]</scope>
    <source>
        <strain evidence="3">201800277</strain>
    </source>
</reference>
<dbReference type="Gene3D" id="3.40.640.10">
    <property type="entry name" value="Type I PLP-dependent aspartate aminotransferase-like (Major domain)"/>
    <property type="match status" value="1"/>
</dbReference>
<feature type="domain" description="Aminotransferase class I/classII large" evidence="2">
    <location>
        <begin position="56"/>
        <end position="345"/>
    </location>
</feature>
<dbReference type="Proteomes" id="UP000297891">
    <property type="component" value="Unassembled WGS sequence"/>
</dbReference>
<accession>A0A2M9Y0K2</accession>
<dbReference type="InterPro" id="IPR015421">
    <property type="entry name" value="PyrdxlP-dep_Trfase_major"/>
</dbReference>
<dbReference type="InterPro" id="IPR015424">
    <property type="entry name" value="PyrdxlP-dep_Trfase"/>
</dbReference>
<comment type="caution">
    <text evidence="3">The sequence shown here is derived from an EMBL/GenBank/DDBJ whole genome shotgun (WGS) entry which is preliminary data.</text>
</comment>
<name>A0A2M9Y0K2_9LEPT</name>
<comment type="similarity">
    <text evidence="1">Belongs to the class-I pyridoxal-phosphate-dependent aminotransferase family.</text>
</comment>
<dbReference type="InterPro" id="IPR015422">
    <property type="entry name" value="PyrdxlP-dep_Trfase_small"/>
</dbReference>
<keyword evidence="4" id="KW-1185">Reference proteome</keyword>
<dbReference type="PROSITE" id="PS00105">
    <property type="entry name" value="AA_TRANSFER_CLASS_1"/>
    <property type="match status" value="1"/>
</dbReference>
<keyword evidence="1 3" id="KW-0808">Transferase</keyword>
<organism evidence="3 4">
    <name type="scientific">Leptospira brenneri</name>
    <dbReference type="NCBI Taxonomy" id="2023182"/>
    <lineage>
        <taxon>Bacteria</taxon>
        <taxon>Pseudomonadati</taxon>
        <taxon>Spirochaetota</taxon>
        <taxon>Spirochaetia</taxon>
        <taxon>Leptospirales</taxon>
        <taxon>Leptospiraceae</taxon>
        <taxon>Leptospira</taxon>
    </lineage>
</organism>
<dbReference type="PANTHER" id="PTHR43510">
    <property type="entry name" value="AMINOTRANSFERASE FUNCTION, HYPOTHETICAL (EUROFUNG)"/>
    <property type="match status" value="1"/>
</dbReference>
<evidence type="ECO:0000256" key="1">
    <source>
        <dbReference type="RuleBase" id="RU000481"/>
    </source>
</evidence>
<dbReference type="Gene3D" id="3.90.1150.10">
    <property type="entry name" value="Aspartate Aminotransferase, domain 1"/>
    <property type="match status" value="1"/>
</dbReference>
<gene>
    <name evidence="3" type="ORF">EHQ30_00250</name>
</gene>
<evidence type="ECO:0000313" key="3">
    <source>
        <dbReference type="EMBL" id="TGK95117.1"/>
    </source>
</evidence>
<dbReference type="RefSeq" id="WP_100791190.1">
    <property type="nucleotide sequence ID" value="NZ_NPDQ01000005.1"/>
</dbReference>
<dbReference type="GO" id="GO:0030170">
    <property type="term" value="F:pyridoxal phosphate binding"/>
    <property type="evidence" value="ECO:0007669"/>
    <property type="project" value="InterPro"/>
</dbReference>
<dbReference type="Pfam" id="PF00155">
    <property type="entry name" value="Aminotran_1_2"/>
    <property type="match status" value="1"/>
</dbReference>
<dbReference type="OrthoDB" id="9802328at2"/>
<dbReference type="InterPro" id="IPR004839">
    <property type="entry name" value="Aminotransferase_I/II_large"/>
</dbReference>